<evidence type="ECO:0000256" key="1">
    <source>
        <dbReference type="SAM" id="MobiDB-lite"/>
    </source>
</evidence>
<proteinExistence type="predicted"/>
<dbReference type="EMBL" id="BPVZ01000260">
    <property type="protein sequence ID" value="GKV48549.1"/>
    <property type="molecule type" value="Genomic_DNA"/>
</dbReference>
<dbReference type="PANTHER" id="PTHR31549:SF260">
    <property type="match status" value="1"/>
</dbReference>
<comment type="caution">
    <text evidence="2">The sequence shown here is derived from an EMBL/GenBank/DDBJ whole genome shotgun (WGS) entry which is preliminary data.</text>
</comment>
<sequence length="516" mass="59318">MARNEIQITVTEDKNENLEPSEEPDGGPLTSDKPSDDIKITNDESTNLKSLRDADADPSTSDKPLKIQKVLNIVRSCYGQDCERYFIPTSVAIGPLNHRRETKKDSRIERGKEWKRKLAGMFIKKGEEENFYKNVKREIKNLRNCYNDIEQLETWNDEKLAWMFLVDGCALLQFIALDVYDAWEFFSDNDPVRIEKADFFLLENQLPYHLLEILIDSFAEFSGEELGPEFQPKPFFKELIKEFINRSFSSLSPAQKHQTDIDYFEPPPPHLLELLRRRLTIDYKGEKKHPTKKDDFWKTLTNDEELSAVGCAGIGIGKKSDSVPNKSKHWPSIRNVRELKDKGIHFKARENGGAITDIDFNERNCLAILTLAPIFLHDTSTVPLLLNLIAYELCPDFKETCKITSQLSFLNSLIDNGEDVKELRDAGVLAHGLGSDEAVAELFNKMSGILVPNLKIDLELRRNIHDYCNSKKSHLIELIHTYFRSTWSFWVFLSALAGLIMQGMQTYYSSREKKLP</sequence>
<dbReference type="InterPro" id="IPR004158">
    <property type="entry name" value="DUF247_pln"/>
</dbReference>
<feature type="compositionally biased region" description="Polar residues" evidence="1">
    <location>
        <begin position="1"/>
        <end position="10"/>
    </location>
</feature>
<reference evidence="2 3" key="1">
    <citation type="journal article" date="2021" name="Commun. Biol.">
        <title>The genome of Shorea leprosula (Dipterocarpaceae) highlights the ecological relevance of drought in aseasonal tropical rainforests.</title>
        <authorList>
            <person name="Ng K.K.S."/>
            <person name="Kobayashi M.J."/>
            <person name="Fawcett J.A."/>
            <person name="Hatakeyama M."/>
            <person name="Paape T."/>
            <person name="Ng C.H."/>
            <person name="Ang C.C."/>
            <person name="Tnah L.H."/>
            <person name="Lee C.T."/>
            <person name="Nishiyama T."/>
            <person name="Sese J."/>
            <person name="O'Brien M.J."/>
            <person name="Copetti D."/>
            <person name="Mohd Noor M.I."/>
            <person name="Ong R.C."/>
            <person name="Putra M."/>
            <person name="Sireger I.Z."/>
            <person name="Indrioko S."/>
            <person name="Kosugi Y."/>
            <person name="Izuno A."/>
            <person name="Isagi Y."/>
            <person name="Lee S.L."/>
            <person name="Shimizu K.K."/>
        </authorList>
    </citation>
    <scope>NUCLEOTIDE SEQUENCE [LARGE SCALE GENOMIC DNA]</scope>
    <source>
        <strain evidence="2">214</strain>
    </source>
</reference>
<protein>
    <submittedName>
        <fullName evidence="2">Uncharacterized protein</fullName>
    </submittedName>
</protein>
<dbReference type="AlphaFoldDB" id="A0AAV5MHN3"/>
<feature type="region of interest" description="Disordered" evidence="1">
    <location>
        <begin position="1"/>
        <end position="62"/>
    </location>
</feature>
<keyword evidence="3" id="KW-1185">Reference proteome</keyword>
<dbReference type="Pfam" id="PF03140">
    <property type="entry name" value="DUF247"/>
    <property type="match status" value="1"/>
</dbReference>
<evidence type="ECO:0000313" key="3">
    <source>
        <dbReference type="Proteomes" id="UP001054252"/>
    </source>
</evidence>
<dbReference type="PANTHER" id="PTHR31549">
    <property type="entry name" value="PROTEIN, PUTATIVE (DUF247)-RELATED-RELATED"/>
    <property type="match status" value="1"/>
</dbReference>
<accession>A0AAV5MHN3</accession>
<gene>
    <name evidence="2" type="ORF">SLEP1_g55350</name>
</gene>
<dbReference type="Proteomes" id="UP001054252">
    <property type="component" value="Unassembled WGS sequence"/>
</dbReference>
<evidence type="ECO:0000313" key="2">
    <source>
        <dbReference type="EMBL" id="GKV48549.1"/>
    </source>
</evidence>
<name>A0AAV5MHN3_9ROSI</name>
<organism evidence="2 3">
    <name type="scientific">Rubroshorea leprosula</name>
    <dbReference type="NCBI Taxonomy" id="152421"/>
    <lineage>
        <taxon>Eukaryota</taxon>
        <taxon>Viridiplantae</taxon>
        <taxon>Streptophyta</taxon>
        <taxon>Embryophyta</taxon>
        <taxon>Tracheophyta</taxon>
        <taxon>Spermatophyta</taxon>
        <taxon>Magnoliopsida</taxon>
        <taxon>eudicotyledons</taxon>
        <taxon>Gunneridae</taxon>
        <taxon>Pentapetalae</taxon>
        <taxon>rosids</taxon>
        <taxon>malvids</taxon>
        <taxon>Malvales</taxon>
        <taxon>Dipterocarpaceae</taxon>
        <taxon>Rubroshorea</taxon>
    </lineage>
</organism>
<feature type="compositionally biased region" description="Basic and acidic residues" evidence="1">
    <location>
        <begin position="33"/>
        <end position="42"/>
    </location>
</feature>